<proteinExistence type="predicted"/>
<keyword evidence="2" id="KW-1185">Reference proteome</keyword>
<dbReference type="RefSeq" id="WP_159399968.1">
    <property type="nucleotide sequence ID" value="NZ_CP016279.1"/>
</dbReference>
<evidence type="ECO:0000313" key="2">
    <source>
        <dbReference type="Proteomes" id="UP001519309"/>
    </source>
</evidence>
<accession>A0ABS4M3E9</accession>
<dbReference type="EMBL" id="JAGGLP010000020">
    <property type="protein sequence ID" value="MBP2054202.1"/>
    <property type="molecule type" value="Genomic_DNA"/>
</dbReference>
<dbReference type="Proteomes" id="UP001519309">
    <property type="component" value="Unassembled WGS sequence"/>
</dbReference>
<protein>
    <submittedName>
        <fullName evidence="1">Uncharacterized protein</fullName>
    </submittedName>
</protein>
<gene>
    <name evidence="1" type="ORF">J2Z21_007205</name>
</gene>
<reference evidence="1 2" key="1">
    <citation type="submission" date="2021-03" db="EMBL/GenBank/DDBJ databases">
        <title>Genomic Encyclopedia of Type Strains, Phase IV (KMG-IV): sequencing the most valuable type-strain genomes for metagenomic binning, comparative biology and taxonomic classification.</title>
        <authorList>
            <person name="Goeker M."/>
        </authorList>
    </citation>
    <scope>NUCLEOTIDE SEQUENCE [LARGE SCALE GENOMIC DNA]</scope>
    <source>
        <strain evidence="1 2">DSM 40499</strain>
    </source>
</reference>
<organism evidence="1 2">
    <name type="scientific">Streptomyces griseochromogenes</name>
    <dbReference type="NCBI Taxonomy" id="68214"/>
    <lineage>
        <taxon>Bacteria</taxon>
        <taxon>Bacillati</taxon>
        <taxon>Actinomycetota</taxon>
        <taxon>Actinomycetes</taxon>
        <taxon>Kitasatosporales</taxon>
        <taxon>Streptomycetaceae</taxon>
        <taxon>Streptomyces</taxon>
    </lineage>
</organism>
<sequence length="58" mass="6592">MHERTVDQILGQSWQSWQSYAQEKIAHTGEDYPGRDRGIELFGEPAPFEEVVAPFGAE</sequence>
<comment type="caution">
    <text evidence="1">The sequence shown here is derived from an EMBL/GenBank/DDBJ whole genome shotgun (WGS) entry which is preliminary data.</text>
</comment>
<name>A0ABS4M3E9_9ACTN</name>
<evidence type="ECO:0000313" key="1">
    <source>
        <dbReference type="EMBL" id="MBP2054202.1"/>
    </source>
</evidence>